<reference evidence="1" key="1">
    <citation type="submission" date="2020-09" db="EMBL/GenBank/DDBJ databases">
        <title>A novel bacterium of genus Bacillus, isolated from South China Sea.</title>
        <authorList>
            <person name="Huang H."/>
            <person name="Mo K."/>
            <person name="Hu Y."/>
        </authorList>
    </citation>
    <scope>NUCLEOTIDE SEQUENCE</scope>
    <source>
        <strain evidence="1">IB182487</strain>
    </source>
</reference>
<dbReference type="Proteomes" id="UP000626844">
    <property type="component" value="Unassembled WGS sequence"/>
</dbReference>
<organism evidence="1 2">
    <name type="scientific">Metabacillus arenae</name>
    <dbReference type="NCBI Taxonomy" id="2771434"/>
    <lineage>
        <taxon>Bacteria</taxon>
        <taxon>Bacillati</taxon>
        <taxon>Bacillota</taxon>
        <taxon>Bacilli</taxon>
        <taxon>Bacillales</taxon>
        <taxon>Bacillaceae</taxon>
        <taxon>Metabacillus</taxon>
    </lineage>
</organism>
<dbReference type="EMBL" id="JACXAI010000002">
    <property type="protein sequence ID" value="MBD1379100.1"/>
    <property type="molecule type" value="Genomic_DNA"/>
</dbReference>
<evidence type="ECO:0000313" key="2">
    <source>
        <dbReference type="Proteomes" id="UP000626844"/>
    </source>
</evidence>
<evidence type="ECO:0000313" key="1">
    <source>
        <dbReference type="EMBL" id="MBD1379100.1"/>
    </source>
</evidence>
<comment type="caution">
    <text evidence="1">The sequence shown here is derived from an EMBL/GenBank/DDBJ whole genome shotgun (WGS) entry which is preliminary data.</text>
</comment>
<protein>
    <submittedName>
        <fullName evidence="1">Uncharacterized protein</fullName>
    </submittedName>
</protein>
<sequence>MRAEKARKRFNEEFSYSMLREIHIDHLRSFISQELANHDHDKEMKLSLRAPRKKDIDILKTKGLRYVQITVKGSYFDRREGITFNQVGFIGFAGWTSSYNVKPFVDAFEKWMDWLSGVVKQVA</sequence>
<gene>
    <name evidence="1" type="ORF">IC621_02550</name>
</gene>
<keyword evidence="2" id="KW-1185">Reference proteome</keyword>
<name>A0A926RW21_9BACI</name>
<accession>A0A926RW21</accession>
<dbReference type="AlphaFoldDB" id="A0A926RW21"/>
<proteinExistence type="predicted"/>